<dbReference type="EMBL" id="CP000852">
    <property type="protein sequence ID" value="ABW02324.1"/>
    <property type="molecule type" value="Genomic_DNA"/>
</dbReference>
<evidence type="ECO:0000256" key="4">
    <source>
        <dbReference type="ARBA" id="ARBA00022989"/>
    </source>
</evidence>
<evidence type="ECO:0000256" key="1">
    <source>
        <dbReference type="ARBA" id="ARBA00004141"/>
    </source>
</evidence>
<feature type="transmembrane region" description="Helical" evidence="6">
    <location>
        <begin position="104"/>
        <end position="129"/>
    </location>
</feature>
<proteinExistence type="predicted"/>
<keyword evidence="3 6" id="KW-0812">Transmembrane</keyword>
<feature type="transmembrane region" description="Helical" evidence="6">
    <location>
        <begin position="227"/>
        <end position="247"/>
    </location>
</feature>
<protein>
    <submittedName>
        <fullName evidence="7">Natural resistance-associated macrophage protein</fullName>
    </submittedName>
</protein>
<evidence type="ECO:0000256" key="2">
    <source>
        <dbReference type="ARBA" id="ARBA00022448"/>
    </source>
</evidence>
<evidence type="ECO:0000313" key="8">
    <source>
        <dbReference type="Proteomes" id="UP000001137"/>
    </source>
</evidence>
<dbReference type="Proteomes" id="UP000001137">
    <property type="component" value="Chromosome"/>
</dbReference>
<keyword evidence="5 6" id="KW-0472">Membrane</keyword>
<name>A8M9A5_CALMQ</name>
<feature type="transmembrane region" description="Helical" evidence="6">
    <location>
        <begin position="39"/>
        <end position="59"/>
    </location>
</feature>
<dbReference type="HOGENOM" id="CLU_020088_6_0_2"/>
<keyword evidence="8" id="KW-1185">Reference proteome</keyword>
<accession>A8M9A5</accession>
<dbReference type="PANTHER" id="PTHR11706">
    <property type="entry name" value="SOLUTE CARRIER PROTEIN FAMILY 11 MEMBER"/>
    <property type="match status" value="1"/>
</dbReference>
<feature type="transmembrane region" description="Helical" evidence="6">
    <location>
        <begin position="141"/>
        <end position="157"/>
    </location>
</feature>
<feature type="transmembrane region" description="Helical" evidence="6">
    <location>
        <begin position="305"/>
        <end position="323"/>
    </location>
</feature>
<feature type="transmembrane region" description="Helical" evidence="6">
    <location>
        <begin position="329"/>
        <end position="351"/>
    </location>
</feature>
<dbReference type="GO" id="GO:0005886">
    <property type="term" value="C:plasma membrane"/>
    <property type="evidence" value="ECO:0007669"/>
    <property type="project" value="TreeGrafter"/>
</dbReference>
<keyword evidence="4 6" id="KW-1133">Transmembrane helix</keyword>
<dbReference type="PANTHER" id="PTHR11706:SF33">
    <property type="entry name" value="NATURAL RESISTANCE-ASSOCIATED MACROPHAGE PROTEIN 2"/>
    <property type="match status" value="1"/>
</dbReference>
<evidence type="ECO:0000256" key="3">
    <source>
        <dbReference type="ARBA" id="ARBA00022692"/>
    </source>
</evidence>
<dbReference type="InterPro" id="IPR001046">
    <property type="entry name" value="NRAMP_fam"/>
</dbReference>
<evidence type="ECO:0000256" key="5">
    <source>
        <dbReference type="ARBA" id="ARBA00023136"/>
    </source>
</evidence>
<dbReference type="GO" id="GO:0005384">
    <property type="term" value="F:manganese ion transmembrane transporter activity"/>
    <property type="evidence" value="ECO:0007669"/>
    <property type="project" value="TreeGrafter"/>
</dbReference>
<sequence length="396" mass="43417">MSIRDAIRLFGPAWVALMADADAASILGGLSTGEVYGYRLMWFVLLLSIPIFIIQEAAGRLGAITGKGVGELIREYYSRRVSLVSIVPIFLVDFFTYLAEYVGIAIGSYLIGINPLIGLLTFFTLHIIIVLTRKYEVTERYLIIISLLLITSTLIIVEPKLYFTGSDLFYFSTSRSFLFFLAVNIGAVVTPPCMLVYQSSATAMKYANPGIRVSIHEKNKWITMETLMGAIVTELIIVFAEIIGSSIGRVDPTDPIQLLSSLGKVHYMFGLALVSAGFLTLVVVSLSSAWGLLEALGKNNYENTIKIYAAESVPAVIIVSLMLNNYSTLLNFALTLLSLAPIVIAIPATLIGILISNRRIMGQYAYTRLRTIIYFTTISMILTGGVVGILNTYPLP</sequence>
<comment type="subcellular location">
    <subcellularLocation>
        <location evidence="1">Membrane</location>
        <topology evidence="1">Multi-pass membrane protein</topology>
    </subcellularLocation>
</comment>
<feature type="transmembrane region" description="Helical" evidence="6">
    <location>
        <begin position="267"/>
        <end position="293"/>
    </location>
</feature>
<dbReference type="GO" id="GO:0034755">
    <property type="term" value="P:iron ion transmembrane transport"/>
    <property type="evidence" value="ECO:0007669"/>
    <property type="project" value="TreeGrafter"/>
</dbReference>
<dbReference type="STRING" id="397948.Cmaq_1500"/>
<keyword evidence="2" id="KW-0813">Transport</keyword>
<evidence type="ECO:0000313" key="7">
    <source>
        <dbReference type="EMBL" id="ABW02324.1"/>
    </source>
</evidence>
<dbReference type="Pfam" id="PF01566">
    <property type="entry name" value="Nramp"/>
    <property type="match status" value="1"/>
</dbReference>
<evidence type="ECO:0000256" key="6">
    <source>
        <dbReference type="SAM" id="Phobius"/>
    </source>
</evidence>
<gene>
    <name evidence="7" type="ordered locus">Cmaq_1500</name>
</gene>
<dbReference type="GO" id="GO:0015086">
    <property type="term" value="F:cadmium ion transmembrane transporter activity"/>
    <property type="evidence" value="ECO:0007669"/>
    <property type="project" value="TreeGrafter"/>
</dbReference>
<dbReference type="eggNOG" id="arCOG04531">
    <property type="taxonomic scope" value="Archaea"/>
</dbReference>
<feature type="transmembrane region" description="Helical" evidence="6">
    <location>
        <begin position="177"/>
        <end position="197"/>
    </location>
</feature>
<organism evidence="7 8">
    <name type="scientific">Caldivirga maquilingensis (strain ATCC 700844 / DSM 13496 / JCM 10307 / IC-167)</name>
    <dbReference type="NCBI Taxonomy" id="397948"/>
    <lineage>
        <taxon>Archaea</taxon>
        <taxon>Thermoproteota</taxon>
        <taxon>Thermoprotei</taxon>
        <taxon>Thermoproteales</taxon>
        <taxon>Thermoproteaceae</taxon>
        <taxon>Caldivirga</taxon>
    </lineage>
</organism>
<reference evidence="7 8" key="1">
    <citation type="submission" date="2007-10" db="EMBL/GenBank/DDBJ databases">
        <title>Complete sequence of Caldivirga maquilingensis IC-167.</title>
        <authorList>
            <consortium name="US DOE Joint Genome Institute"/>
            <person name="Copeland A."/>
            <person name="Lucas S."/>
            <person name="Lapidus A."/>
            <person name="Barry K."/>
            <person name="Glavina del Rio T."/>
            <person name="Dalin E."/>
            <person name="Tice H."/>
            <person name="Pitluck S."/>
            <person name="Saunders E."/>
            <person name="Brettin T."/>
            <person name="Bruce D."/>
            <person name="Detter J.C."/>
            <person name="Han C."/>
            <person name="Schmutz J."/>
            <person name="Larimer F."/>
            <person name="Land M."/>
            <person name="Hauser L."/>
            <person name="Kyrpides N."/>
            <person name="Ivanova N."/>
            <person name="Biddle J.F."/>
            <person name="Zhang Z."/>
            <person name="Fitz-Gibbon S.T."/>
            <person name="Lowe T.M."/>
            <person name="Saltikov C."/>
            <person name="House C.H."/>
            <person name="Richardson P."/>
        </authorList>
    </citation>
    <scope>NUCLEOTIDE SEQUENCE [LARGE SCALE GENOMIC DNA]</scope>
    <source>
        <strain evidence="8">ATCC 700844 / DSM 13496 / JCM 10307 / IC-167</strain>
    </source>
</reference>
<feature type="transmembrane region" description="Helical" evidence="6">
    <location>
        <begin position="372"/>
        <end position="393"/>
    </location>
</feature>
<dbReference type="KEGG" id="cma:Cmaq_1500"/>
<feature type="transmembrane region" description="Helical" evidence="6">
    <location>
        <begin position="80"/>
        <end position="98"/>
    </location>
</feature>
<dbReference type="AlphaFoldDB" id="A8M9A5"/>